<protein>
    <submittedName>
        <fullName evidence="13">Energy transducer TonB</fullName>
    </submittedName>
</protein>
<dbReference type="SUPFAM" id="SSF74653">
    <property type="entry name" value="TolA/TonB C-terminal domain"/>
    <property type="match status" value="1"/>
</dbReference>
<dbReference type="Proteomes" id="UP000552587">
    <property type="component" value="Unassembled WGS sequence"/>
</dbReference>
<dbReference type="RefSeq" id="WP_182669984.1">
    <property type="nucleotide sequence ID" value="NZ_JACHTE010000008.1"/>
</dbReference>
<evidence type="ECO:0000313" key="13">
    <source>
        <dbReference type="EMBL" id="MBB1089206.1"/>
    </source>
</evidence>
<evidence type="ECO:0000256" key="4">
    <source>
        <dbReference type="ARBA" id="ARBA00022475"/>
    </source>
</evidence>
<keyword evidence="4" id="KW-1003">Cell membrane</keyword>
<evidence type="ECO:0000256" key="8">
    <source>
        <dbReference type="ARBA" id="ARBA00022989"/>
    </source>
</evidence>
<dbReference type="Pfam" id="PF03544">
    <property type="entry name" value="TonB_C"/>
    <property type="match status" value="1"/>
</dbReference>
<comment type="caution">
    <text evidence="13">The sequence shown here is derived from an EMBL/GenBank/DDBJ whole genome shotgun (WGS) entry which is preliminary data.</text>
</comment>
<proteinExistence type="inferred from homology"/>
<dbReference type="PANTHER" id="PTHR33446:SF2">
    <property type="entry name" value="PROTEIN TONB"/>
    <property type="match status" value="1"/>
</dbReference>
<dbReference type="PROSITE" id="PS52015">
    <property type="entry name" value="TONB_CTD"/>
    <property type="match status" value="1"/>
</dbReference>
<evidence type="ECO:0000256" key="6">
    <source>
        <dbReference type="ARBA" id="ARBA00022692"/>
    </source>
</evidence>
<dbReference type="InterPro" id="IPR006260">
    <property type="entry name" value="TonB/TolA_C"/>
</dbReference>
<dbReference type="GO" id="GO:0015031">
    <property type="term" value="P:protein transport"/>
    <property type="evidence" value="ECO:0007669"/>
    <property type="project" value="UniProtKB-KW"/>
</dbReference>
<evidence type="ECO:0000256" key="1">
    <source>
        <dbReference type="ARBA" id="ARBA00004383"/>
    </source>
</evidence>
<evidence type="ECO:0000256" key="10">
    <source>
        <dbReference type="SAM" id="MobiDB-lite"/>
    </source>
</evidence>
<evidence type="ECO:0000256" key="5">
    <source>
        <dbReference type="ARBA" id="ARBA00022519"/>
    </source>
</evidence>
<feature type="transmembrane region" description="Helical" evidence="11">
    <location>
        <begin position="20"/>
        <end position="39"/>
    </location>
</feature>
<dbReference type="InterPro" id="IPR037682">
    <property type="entry name" value="TonB_C"/>
</dbReference>
<organism evidence="13 14">
    <name type="scientific">Marilutibacter penaei</name>
    <dbReference type="NCBI Taxonomy" id="2759900"/>
    <lineage>
        <taxon>Bacteria</taxon>
        <taxon>Pseudomonadati</taxon>
        <taxon>Pseudomonadota</taxon>
        <taxon>Gammaproteobacteria</taxon>
        <taxon>Lysobacterales</taxon>
        <taxon>Lysobacteraceae</taxon>
        <taxon>Marilutibacter</taxon>
    </lineage>
</organism>
<keyword evidence="9 11" id="KW-0472">Membrane</keyword>
<comment type="subcellular location">
    <subcellularLocation>
        <location evidence="1">Cell inner membrane</location>
        <topology evidence="1">Single-pass membrane protein</topology>
        <orientation evidence="1">Periplasmic side</orientation>
    </subcellularLocation>
</comment>
<sequence>MPASDSTRFDLSRWKPTRDAPWWMLGGLAVGLLLFAWAWQVDRERATAPGDTAPPVASAERPPPLPAPVAAGRDTASGMGAPRASFEDEADRPELVETAPPPPPQADLPDPVAESDGAPPAPPTPAADSEPRPLPGQTPAPSYPSSAFRRGETGVVLIRATIDSEGRPRDLEVARTSGSRRLDRAAVSGVRQWRFAPAMRDGQPVEATVNIPIEFLR</sequence>
<evidence type="ECO:0000313" key="14">
    <source>
        <dbReference type="Proteomes" id="UP000552587"/>
    </source>
</evidence>
<evidence type="ECO:0000259" key="12">
    <source>
        <dbReference type="PROSITE" id="PS52015"/>
    </source>
</evidence>
<reference evidence="13 14" key="1">
    <citation type="submission" date="2020-07" db="EMBL/GenBank/DDBJ databases">
        <authorList>
            <person name="Xu S."/>
            <person name="Li A."/>
        </authorList>
    </citation>
    <scope>NUCLEOTIDE SEQUENCE [LARGE SCALE GENOMIC DNA]</scope>
    <source>
        <strain evidence="13 14">SG-8</strain>
    </source>
</reference>
<dbReference type="GO" id="GO:0098797">
    <property type="term" value="C:plasma membrane protein complex"/>
    <property type="evidence" value="ECO:0007669"/>
    <property type="project" value="TreeGrafter"/>
</dbReference>
<evidence type="ECO:0000256" key="11">
    <source>
        <dbReference type="SAM" id="Phobius"/>
    </source>
</evidence>
<comment type="similarity">
    <text evidence="2">Belongs to the TonB family.</text>
</comment>
<feature type="compositionally biased region" description="Pro residues" evidence="10">
    <location>
        <begin position="132"/>
        <end position="142"/>
    </location>
</feature>
<evidence type="ECO:0000256" key="2">
    <source>
        <dbReference type="ARBA" id="ARBA00006555"/>
    </source>
</evidence>
<dbReference type="AlphaFoldDB" id="A0A7W3YFG2"/>
<dbReference type="NCBIfam" id="TIGR01352">
    <property type="entry name" value="tonB_Cterm"/>
    <property type="match status" value="1"/>
</dbReference>
<dbReference type="GO" id="GO:0055085">
    <property type="term" value="P:transmembrane transport"/>
    <property type="evidence" value="ECO:0007669"/>
    <property type="project" value="InterPro"/>
</dbReference>
<dbReference type="InterPro" id="IPR051045">
    <property type="entry name" value="TonB-dependent_transducer"/>
</dbReference>
<dbReference type="EMBL" id="JACHTE010000008">
    <property type="protein sequence ID" value="MBB1089206.1"/>
    <property type="molecule type" value="Genomic_DNA"/>
</dbReference>
<keyword evidence="5" id="KW-0997">Cell inner membrane</keyword>
<keyword evidence="6 11" id="KW-0812">Transmembrane</keyword>
<evidence type="ECO:0000256" key="3">
    <source>
        <dbReference type="ARBA" id="ARBA00022448"/>
    </source>
</evidence>
<evidence type="ECO:0000256" key="9">
    <source>
        <dbReference type="ARBA" id="ARBA00023136"/>
    </source>
</evidence>
<name>A0A7W3YFG2_9GAMM</name>
<accession>A0A7W3YFG2</accession>
<keyword evidence="14" id="KW-1185">Reference proteome</keyword>
<feature type="domain" description="TonB C-terminal" evidence="12">
    <location>
        <begin position="128"/>
        <end position="217"/>
    </location>
</feature>
<keyword evidence="8 11" id="KW-1133">Transmembrane helix</keyword>
<dbReference type="GO" id="GO:0031992">
    <property type="term" value="F:energy transducer activity"/>
    <property type="evidence" value="ECO:0007669"/>
    <property type="project" value="TreeGrafter"/>
</dbReference>
<keyword evidence="7" id="KW-0653">Protein transport</keyword>
<keyword evidence="3" id="KW-0813">Transport</keyword>
<feature type="region of interest" description="Disordered" evidence="10">
    <location>
        <begin position="46"/>
        <end position="149"/>
    </location>
</feature>
<gene>
    <name evidence="13" type="ORF">H4F99_12030</name>
</gene>
<dbReference type="Gene3D" id="3.30.1150.10">
    <property type="match status" value="1"/>
</dbReference>
<evidence type="ECO:0000256" key="7">
    <source>
        <dbReference type="ARBA" id="ARBA00022927"/>
    </source>
</evidence>
<dbReference type="PANTHER" id="PTHR33446">
    <property type="entry name" value="PROTEIN TONB-RELATED"/>
    <property type="match status" value="1"/>
</dbReference>